<feature type="transmembrane region" description="Helical" evidence="2">
    <location>
        <begin position="21"/>
        <end position="43"/>
    </location>
</feature>
<keyword evidence="2" id="KW-0472">Membrane</keyword>
<dbReference type="AlphaFoldDB" id="A0AAD5ZQE1"/>
<name>A0AAD5ZQE1_9POAL</name>
<evidence type="ECO:0000256" key="2">
    <source>
        <dbReference type="SAM" id="Phobius"/>
    </source>
</evidence>
<evidence type="ECO:0008006" key="5">
    <source>
        <dbReference type="Google" id="ProtNLM"/>
    </source>
</evidence>
<organism evidence="3 4">
    <name type="scientific">Rhynchospora tenuis</name>
    <dbReference type="NCBI Taxonomy" id="198213"/>
    <lineage>
        <taxon>Eukaryota</taxon>
        <taxon>Viridiplantae</taxon>
        <taxon>Streptophyta</taxon>
        <taxon>Embryophyta</taxon>
        <taxon>Tracheophyta</taxon>
        <taxon>Spermatophyta</taxon>
        <taxon>Magnoliopsida</taxon>
        <taxon>Liliopsida</taxon>
        <taxon>Poales</taxon>
        <taxon>Cyperaceae</taxon>
        <taxon>Cyperoideae</taxon>
        <taxon>Rhynchosporeae</taxon>
        <taxon>Rhynchospora</taxon>
    </lineage>
</organism>
<dbReference type="EMBL" id="JAMRDG010000001">
    <property type="protein sequence ID" value="KAJ3702066.1"/>
    <property type="molecule type" value="Genomic_DNA"/>
</dbReference>
<reference evidence="3 4" key="1">
    <citation type="journal article" date="2022" name="Cell">
        <title>Repeat-based holocentromeres influence genome architecture and karyotype evolution.</title>
        <authorList>
            <person name="Hofstatter P.G."/>
            <person name="Thangavel G."/>
            <person name="Lux T."/>
            <person name="Neumann P."/>
            <person name="Vondrak T."/>
            <person name="Novak P."/>
            <person name="Zhang M."/>
            <person name="Costa L."/>
            <person name="Castellani M."/>
            <person name="Scott A."/>
            <person name="Toegelov H."/>
            <person name="Fuchs J."/>
            <person name="Mata-Sucre Y."/>
            <person name="Dias Y."/>
            <person name="Vanzela A.L.L."/>
            <person name="Huettel B."/>
            <person name="Almeida C.C.S."/>
            <person name="Simkova H."/>
            <person name="Souza G."/>
            <person name="Pedrosa-Harand A."/>
            <person name="Macas J."/>
            <person name="Mayer K.F.X."/>
            <person name="Houben A."/>
            <person name="Marques A."/>
        </authorList>
    </citation>
    <scope>NUCLEOTIDE SEQUENCE [LARGE SCALE GENOMIC DNA]</scope>
    <source>
        <strain evidence="3">RhyTen1mFocal</strain>
    </source>
</reference>
<evidence type="ECO:0000313" key="4">
    <source>
        <dbReference type="Proteomes" id="UP001210211"/>
    </source>
</evidence>
<keyword evidence="4" id="KW-1185">Reference proteome</keyword>
<keyword evidence="2" id="KW-1133">Transmembrane helix</keyword>
<dbReference type="PANTHER" id="PTHR33732:SF9">
    <property type="entry name" value="REF_SRPP-LIKE PROTEIN OS05G0151300_LOC_OS05G05940"/>
    <property type="match status" value="1"/>
</dbReference>
<dbReference type="PANTHER" id="PTHR33732">
    <property type="entry name" value="REF/SRPP-LIKE PROTEIN OS05G0151300/LOC_OS05G05940"/>
    <property type="match status" value="1"/>
</dbReference>
<gene>
    <name evidence="3" type="ORF">LUZ61_005771</name>
</gene>
<evidence type="ECO:0000256" key="1">
    <source>
        <dbReference type="ARBA" id="ARBA00009737"/>
    </source>
</evidence>
<dbReference type="InterPro" id="IPR008802">
    <property type="entry name" value="REF"/>
</dbReference>
<dbReference type="Pfam" id="PF05755">
    <property type="entry name" value="REF"/>
    <property type="match status" value="1"/>
</dbReference>
<comment type="caution">
    <text evidence="3">The sequence shown here is derived from an EMBL/GenBank/DDBJ whole genome shotgun (WGS) entry which is preliminary data.</text>
</comment>
<sequence length="246" mass="26945">MAESDKVSTEQVMGEEERLRYLEFVHAAAAHMLVCAAALYAYAKNSAGPLKPGVETVEGTVKTVVGPVYDRFHYVPLHLLKFLDRKVGESVEEIEKHVPTVVKEAPNVARSVAEEVHRTGVVGTAAGLARNAVSRVEPVAKDLYTKYEPVARDLYTKYEPEAEKRAVAAWRALNRLPLVPQVAHVVVPTAANLSHRYNRAVCDGAEKGYKVASYLPLVPTERIARVFADETPAASPVCEMEPISAQ</sequence>
<proteinExistence type="inferred from homology"/>
<dbReference type="Proteomes" id="UP001210211">
    <property type="component" value="Unassembled WGS sequence"/>
</dbReference>
<accession>A0AAD5ZQE1</accession>
<evidence type="ECO:0000313" key="3">
    <source>
        <dbReference type="EMBL" id="KAJ3702066.1"/>
    </source>
</evidence>
<comment type="similarity">
    <text evidence="1">Belongs to the REF/SRPP family.</text>
</comment>
<protein>
    <recommendedName>
        <fullName evidence="5">Stress-related protein</fullName>
    </recommendedName>
</protein>
<keyword evidence="2" id="KW-0812">Transmembrane</keyword>